<gene>
    <name evidence="7" type="ORF">ACFFVI_14605</name>
</gene>
<feature type="domain" description="L-asparaginase N-terminal" evidence="5">
    <location>
        <begin position="20"/>
        <end position="190"/>
    </location>
</feature>
<organism evidence="7 8">
    <name type="scientific">Kineococcus gynurae</name>
    <dbReference type="NCBI Taxonomy" id="452979"/>
    <lineage>
        <taxon>Bacteria</taxon>
        <taxon>Bacillati</taxon>
        <taxon>Actinomycetota</taxon>
        <taxon>Actinomycetes</taxon>
        <taxon>Kineosporiales</taxon>
        <taxon>Kineosporiaceae</taxon>
        <taxon>Kineococcus</taxon>
    </lineage>
</organism>
<dbReference type="PANTHER" id="PTHR11707:SF28">
    <property type="entry name" value="60 KDA LYSOPHOSPHOLIPASE"/>
    <property type="match status" value="1"/>
</dbReference>
<reference evidence="7 8" key="1">
    <citation type="submission" date="2024-09" db="EMBL/GenBank/DDBJ databases">
        <authorList>
            <person name="Sun Q."/>
            <person name="Mori K."/>
        </authorList>
    </citation>
    <scope>NUCLEOTIDE SEQUENCE [LARGE SCALE GENOMIC DNA]</scope>
    <source>
        <strain evidence="7 8">TISTR 1856</strain>
    </source>
</reference>
<protein>
    <recommendedName>
        <fullName evidence="2">asparaginase</fullName>
        <ecNumber evidence="2">3.5.1.1</ecNumber>
    </recommendedName>
</protein>
<dbReference type="InterPro" id="IPR037152">
    <property type="entry name" value="L-asparaginase_N_sf"/>
</dbReference>
<evidence type="ECO:0000259" key="6">
    <source>
        <dbReference type="Pfam" id="PF17763"/>
    </source>
</evidence>
<dbReference type="Pfam" id="PF00710">
    <property type="entry name" value="Asparaginase"/>
    <property type="match status" value="1"/>
</dbReference>
<keyword evidence="8" id="KW-1185">Reference proteome</keyword>
<evidence type="ECO:0000259" key="5">
    <source>
        <dbReference type="Pfam" id="PF00710"/>
    </source>
</evidence>
<evidence type="ECO:0000256" key="4">
    <source>
        <dbReference type="PROSITE-ProRule" id="PRU10099"/>
    </source>
</evidence>
<proteinExistence type="inferred from homology"/>
<dbReference type="InterPro" id="IPR027474">
    <property type="entry name" value="L-asparaginase_N"/>
</dbReference>
<evidence type="ECO:0000256" key="2">
    <source>
        <dbReference type="ARBA" id="ARBA00012920"/>
    </source>
</evidence>
<dbReference type="InterPro" id="IPR027473">
    <property type="entry name" value="L-asparaginase_C"/>
</dbReference>
<dbReference type="SMART" id="SM00870">
    <property type="entry name" value="Asparaginase"/>
    <property type="match status" value="1"/>
</dbReference>
<dbReference type="PROSITE" id="PS51732">
    <property type="entry name" value="ASN_GLN_ASE_3"/>
    <property type="match status" value="1"/>
</dbReference>
<feature type="active site" evidence="4">
    <location>
        <position position="29"/>
    </location>
</feature>
<dbReference type="Gene3D" id="3.40.50.1170">
    <property type="entry name" value="L-asparaginase, N-terminal domain"/>
    <property type="match status" value="1"/>
</dbReference>
<dbReference type="Proteomes" id="UP001589748">
    <property type="component" value="Unassembled WGS sequence"/>
</dbReference>
<evidence type="ECO:0000313" key="7">
    <source>
        <dbReference type="EMBL" id="MFB9378199.1"/>
    </source>
</evidence>
<dbReference type="InterPro" id="IPR004550">
    <property type="entry name" value="AsnASE_II"/>
</dbReference>
<dbReference type="SFLD" id="SFLDS00057">
    <property type="entry name" value="Glutaminase/Asparaginase"/>
    <property type="match status" value="1"/>
</dbReference>
<evidence type="ECO:0000256" key="1">
    <source>
        <dbReference type="ARBA" id="ARBA00010518"/>
    </source>
</evidence>
<dbReference type="EMBL" id="JBHMDM010000007">
    <property type="protein sequence ID" value="MFB9378199.1"/>
    <property type="molecule type" value="Genomic_DNA"/>
</dbReference>
<dbReference type="InterPro" id="IPR040919">
    <property type="entry name" value="Asparaginase_C"/>
</dbReference>
<comment type="caution">
    <text evidence="7">The sequence shown here is derived from an EMBL/GenBank/DDBJ whole genome shotgun (WGS) entry which is preliminary data.</text>
</comment>
<dbReference type="CDD" id="cd08964">
    <property type="entry name" value="L-asparaginase_II"/>
    <property type="match status" value="1"/>
</dbReference>
<dbReference type="PRINTS" id="PR00139">
    <property type="entry name" value="ASNGLNASE"/>
</dbReference>
<dbReference type="SUPFAM" id="SSF53774">
    <property type="entry name" value="Glutaminase/Asparaginase"/>
    <property type="match status" value="1"/>
</dbReference>
<evidence type="ECO:0000256" key="3">
    <source>
        <dbReference type="ARBA" id="ARBA00022801"/>
    </source>
</evidence>
<dbReference type="Pfam" id="PF17763">
    <property type="entry name" value="Asparaginase_C"/>
    <property type="match status" value="1"/>
</dbReference>
<dbReference type="PIRSF" id="PIRSF500176">
    <property type="entry name" value="L_ASNase"/>
    <property type="match status" value="1"/>
</dbReference>
<dbReference type="PIRSF" id="PIRSF001220">
    <property type="entry name" value="L-ASNase_gatD"/>
    <property type="match status" value="1"/>
</dbReference>
<keyword evidence="3" id="KW-0378">Hydrolase</keyword>
<accession>A0ABV5LVT1</accession>
<evidence type="ECO:0000313" key="8">
    <source>
        <dbReference type="Proteomes" id="UP001589748"/>
    </source>
</evidence>
<sequence length="327" mass="32706">MPETVVGGVTGGDGRVAGTRLVVVTTGGTIASTVDEHGVSSPTLTGSDLLGGTARQVGVEVEVREALRVDSATLTLADADRIHRTVRDALADATVHGVVVLHGTDSLEETAYLLDLLHEDPRPVVLTGSQRTADHADSDAPANVRTAFLAAADPASRGRGVLVAFGGYVLAAAGVTKRHTTALDTFGTPDGALPRPGVLPDAAGPWPRVDVVALTPGDDGRLLDACLGLAPDGLVLVGLGSGNASPAVVASVARATAAGVPVVLTTRVPAGPTASSYGGGGGGHDLVAAGGVPAGRLRVAQARVLLAVLLRGGSRAEDLRAEFARRG</sequence>
<dbReference type="EC" id="3.5.1.1" evidence="2"/>
<dbReference type="RefSeq" id="WP_380137284.1">
    <property type="nucleotide sequence ID" value="NZ_JBHLUI010000008.1"/>
</dbReference>
<dbReference type="InterPro" id="IPR020827">
    <property type="entry name" value="Asparaginase/glutaminase_AS1"/>
</dbReference>
<dbReference type="Gene3D" id="3.40.50.40">
    <property type="match status" value="1"/>
</dbReference>
<feature type="domain" description="Asparaginase/glutaminase C-terminal" evidence="6">
    <location>
        <begin position="208"/>
        <end position="323"/>
    </location>
</feature>
<comment type="similarity">
    <text evidence="1">Belongs to the asparaginase 1 family.</text>
</comment>
<dbReference type="PROSITE" id="PS00144">
    <property type="entry name" value="ASN_GLN_ASE_1"/>
    <property type="match status" value="1"/>
</dbReference>
<dbReference type="InterPro" id="IPR006034">
    <property type="entry name" value="Asparaginase/glutaminase-like"/>
</dbReference>
<dbReference type="PANTHER" id="PTHR11707">
    <property type="entry name" value="L-ASPARAGINASE"/>
    <property type="match status" value="1"/>
</dbReference>
<dbReference type="InterPro" id="IPR036152">
    <property type="entry name" value="Asp/glu_Ase-like_sf"/>
</dbReference>
<name>A0ABV5LVT1_9ACTN</name>